<evidence type="ECO:0000256" key="1">
    <source>
        <dbReference type="ARBA" id="ARBA00022729"/>
    </source>
</evidence>
<dbReference type="PANTHER" id="PTHR31189:SF48">
    <property type="entry name" value="LEGUMIN B"/>
    <property type="match status" value="1"/>
</dbReference>
<proteinExistence type="predicted"/>
<dbReference type="PANTHER" id="PTHR31189">
    <property type="entry name" value="OS03G0336100 PROTEIN-RELATED"/>
    <property type="match status" value="1"/>
</dbReference>
<dbReference type="Pfam" id="PF00190">
    <property type="entry name" value="Cupin_1"/>
    <property type="match status" value="2"/>
</dbReference>
<evidence type="ECO:0000259" key="3">
    <source>
        <dbReference type="SMART" id="SM00835"/>
    </source>
</evidence>
<dbReference type="PROSITE" id="PS00305">
    <property type="entry name" value="11S_SEED_STORAGE"/>
    <property type="match status" value="1"/>
</dbReference>
<feature type="compositionally biased region" description="Basic and acidic residues" evidence="2">
    <location>
        <begin position="167"/>
        <end position="184"/>
    </location>
</feature>
<evidence type="ECO:0000313" key="5">
    <source>
        <dbReference type="Proteomes" id="UP001346149"/>
    </source>
</evidence>
<dbReference type="Gene3D" id="2.60.120.10">
    <property type="entry name" value="Jelly Rolls"/>
    <property type="match status" value="2"/>
</dbReference>
<dbReference type="InterPro" id="IPR011051">
    <property type="entry name" value="RmlC_Cupin_sf"/>
</dbReference>
<reference evidence="4 5" key="1">
    <citation type="journal article" date="2023" name="Hortic Res">
        <title>Pangenome of water caltrop reveals structural variations and asymmetric subgenome divergence after allopolyploidization.</title>
        <authorList>
            <person name="Zhang X."/>
            <person name="Chen Y."/>
            <person name="Wang L."/>
            <person name="Yuan Y."/>
            <person name="Fang M."/>
            <person name="Shi L."/>
            <person name="Lu R."/>
            <person name="Comes H.P."/>
            <person name="Ma Y."/>
            <person name="Chen Y."/>
            <person name="Huang G."/>
            <person name="Zhou Y."/>
            <person name="Zheng Z."/>
            <person name="Qiu Y."/>
        </authorList>
    </citation>
    <scope>NUCLEOTIDE SEQUENCE [LARGE SCALE GENOMIC DNA]</scope>
    <source>
        <strain evidence="4">F231</strain>
    </source>
</reference>
<dbReference type="SMART" id="SM00835">
    <property type="entry name" value="Cupin_1"/>
    <property type="match status" value="1"/>
</dbReference>
<dbReference type="InterPro" id="IPR006045">
    <property type="entry name" value="Cupin_1"/>
</dbReference>
<keyword evidence="5" id="KW-1185">Reference proteome</keyword>
<dbReference type="EMBL" id="JAXQNO010000005">
    <property type="protein sequence ID" value="KAK4797858.1"/>
    <property type="molecule type" value="Genomic_DNA"/>
</dbReference>
<name>A0AAN7MQQ7_TRANT</name>
<sequence>MPGCPETYQSDESQFRGCQGTWEREGVKGFFRDRHQKVREIREGDVVAQIPGTAFWIHNKGQLDLVLIYIIYTSNEQNQLDQNIHPAENPQEGSQGRRRHRTRGSQQETKYGNVFQGFEDELLQETFDVEIDLARNLKGEDDRRGHIVEVREELQIVHLMIEEGEGWEEREREREREREMERGSSRHRRGSSSQRQNGTDETLCTMRLRENIDNPEPADYYNPRAGRITTSIASASLSLASSRNAPRMVYIYYIDLLIYASNHIYYSTNIVLLPVCRCGAGLLYEQHAVVYVLRVRLGFRSPASQSVFDHKFQENQMLVVPQNFVVIKKAGSQGFEWVAFRTSDNAMKNNLAGRLSVIQGLRKDVLVNPYGILSDDARKVKYRE</sequence>
<dbReference type="InterPro" id="IPR014710">
    <property type="entry name" value="RmlC-like_jellyroll"/>
</dbReference>
<feature type="region of interest" description="Disordered" evidence="2">
    <location>
        <begin position="82"/>
        <end position="110"/>
    </location>
</feature>
<accession>A0AAN7MQQ7</accession>
<evidence type="ECO:0000313" key="4">
    <source>
        <dbReference type="EMBL" id="KAK4797858.1"/>
    </source>
</evidence>
<dbReference type="Proteomes" id="UP001346149">
    <property type="component" value="Unassembled WGS sequence"/>
</dbReference>
<organism evidence="4 5">
    <name type="scientific">Trapa natans</name>
    <name type="common">Water chestnut</name>
    <dbReference type="NCBI Taxonomy" id="22666"/>
    <lineage>
        <taxon>Eukaryota</taxon>
        <taxon>Viridiplantae</taxon>
        <taxon>Streptophyta</taxon>
        <taxon>Embryophyta</taxon>
        <taxon>Tracheophyta</taxon>
        <taxon>Spermatophyta</taxon>
        <taxon>Magnoliopsida</taxon>
        <taxon>eudicotyledons</taxon>
        <taxon>Gunneridae</taxon>
        <taxon>Pentapetalae</taxon>
        <taxon>rosids</taxon>
        <taxon>malvids</taxon>
        <taxon>Myrtales</taxon>
        <taxon>Lythraceae</taxon>
        <taxon>Trapa</taxon>
    </lineage>
</organism>
<gene>
    <name evidence="4" type="ORF">SAY86_030184</name>
</gene>
<evidence type="ECO:0000256" key="2">
    <source>
        <dbReference type="SAM" id="MobiDB-lite"/>
    </source>
</evidence>
<keyword evidence="1" id="KW-0732">Signal</keyword>
<dbReference type="InterPro" id="IPR022379">
    <property type="entry name" value="11S_seedstore_CS"/>
</dbReference>
<dbReference type="AlphaFoldDB" id="A0AAN7MQQ7"/>
<protein>
    <recommendedName>
        <fullName evidence="3">Cupin type-1 domain-containing protein</fullName>
    </recommendedName>
</protein>
<feature type="domain" description="Cupin type-1" evidence="3">
    <location>
        <begin position="210"/>
        <end position="378"/>
    </location>
</feature>
<comment type="caution">
    <text evidence="4">The sequence shown here is derived from an EMBL/GenBank/DDBJ whole genome shotgun (WGS) entry which is preliminary data.</text>
</comment>
<feature type="region of interest" description="Disordered" evidence="2">
    <location>
        <begin position="166"/>
        <end position="203"/>
    </location>
</feature>
<dbReference type="SUPFAM" id="SSF51182">
    <property type="entry name" value="RmlC-like cupins"/>
    <property type="match status" value="2"/>
</dbReference>
<dbReference type="InterPro" id="IPR050253">
    <property type="entry name" value="Seed_Storage-Functional"/>
</dbReference>